<evidence type="ECO:0000256" key="1">
    <source>
        <dbReference type="ARBA" id="ARBA00001947"/>
    </source>
</evidence>
<dbReference type="InterPro" id="IPR018497">
    <property type="entry name" value="Peptidase_M13_C"/>
</dbReference>
<dbReference type="PROSITE" id="PS51885">
    <property type="entry name" value="NEPRILYSIN"/>
    <property type="match status" value="1"/>
</dbReference>
<evidence type="ECO:0000256" key="5">
    <source>
        <dbReference type="ARBA" id="ARBA00022833"/>
    </source>
</evidence>
<keyword evidence="4" id="KW-0378">Hydrolase</keyword>
<sequence>MSHLGLSARAPVLSNNVCNTTACIATSEYILSRVDLTVDPCSDFYQYTCGSWINSPAVKENYAKGILTRESESRLAKNKLKETEILEGTYEDFKQRIKPNATGFHLDEQAELDRSNFELFKSHYNVCKDVNLYHVNRFTPIFEDIVMLKKDVIPLNATASQYGRAMAFFLQQSISILPFQMSVTISFSEHNIRQVLIGGSPAFVKYTYDRETIVSRLAQVVGQPGADDSNAHTVNEASQRSGLELWSNDVISTAVDSHQKIVGLIGSIYNKFANMRALLKTLWRDIEEDAVGGLHFRTFPPFLKEINDMLSTESEKSVQDFFVVQYIVDKYEHLAPIYLRELLSNTTSEQRNLTVSNDTAASMQLYCSRDTNAHFVYGLTRYFGLETFGDEDDRQEVLRFIETVREALLTHISSNDWLDDQTKQFAINKMKMTKADAAYSVTNPDMRDPASIKQYYGNQKSDDRSFYHAKKAALLGTSERMWKALSPDFVLEIWYILDSPGTINAFYWPHINSIGILPGFLQEPSYSTDIPKYINFGATGSTIAHEFVVKNWWSPQATKEYEERQKCFVDDYSKIFITDEQGNKVFVNGQQTLNENIADIGGLSISFHAYRNYIDKERQGQPEPSLPGLEHLSSEQMLYISYSLSECEAIPPNQARFYAIDEHAPNFARVNPVIQNNPDFATVFNCPVDSPMNKKDKCHLW</sequence>
<dbReference type="PRINTS" id="PR00786">
    <property type="entry name" value="NEPRILYSIN"/>
</dbReference>
<evidence type="ECO:0000313" key="10">
    <source>
        <dbReference type="Proteomes" id="UP000093000"/>
    </source>
</evidence>
<dbReference type="InterPro" id="IPR042089">
    <property type="entry name" value="Peptidase_M13_dom_2"/>
</dbReference>
<evidence type="ECO:0000259" key="8">
    <source>
        <dbReference type="Pfam" id="PF05649"/>
    </source>
</evidence>
<dbReference type="GO" id="GO:0005886">
    <property type="term" value="C:plasma membrane"/>
    <property type="evidence" value="ECO:0007669"/>
    <property type="project" value="TreeGrafter"/>
</dbReference>
<dbReference type="Proteomes" id="UP000093000">
    <property type="component" value="Unassembled WGS sequence"/>
</dbReference>
<feature type="domain" description="Peptidase M13 N-terminal" evidence="8">
    <location>
        <begin position="40"/>
        <end position="437"/>
    </location>
</feature>
<comment type="caution">
    <text evidence="9">The sequence shown here is derived from an EMBL/GenBank/DDBJ whole genome shotgun (WGS) entry which is preliminary data.</text>
</comment>
<dbReference type="InterPro" id="IPR008753">
    <property type="entry name" value="Peptidase_M13_N"/>
</dbReference>
<dbReference type="OrthoDB" id="6475849at2759"/>
<dbReference type="Pfam" id="PF01431">
    <property type="entry name" value="Peptidase_M13"/>
    <property type="match status" value="1"/>
</dbReference>
<dbReference type="InParanoid" id="A0A1C7NEY7"/>
<dbReference type="GO" id="GO:0004222">
    <property type="term" value="F:metalloendopeptidase activity"/>
    <property type="evidence" value="ECO:0007669"/>
    <property type="project" value="InterPro"/>
</dbReference>
<dbReference type="GO" id="GO:0016485">
    <property type="term" value="P:protein processing"/>
    <property type="evidence" value="ECO:0007669"/>
    <property type="project" value="TreeGrafter"/>
</dbReference>
<dbReference type="Gene3D" id="3.40.390.10">
    <property type="entry name" value="Collagenase (Catalytic Domain)"/>
    <property type="match status" value="1"/>
</dbReference>
<evidence type="ECO:0000256" key="3">
    <source>
        <dbReference type="ARBA" id="ARBA00022723"/>
    </source>
</evidence>
<evidence type="ECO:0000259" key="7">
    <source>
        <dbReference type="Pfam" id="PF01431"/>
    </source>
</evidence>
<organism evidence="9 10">
    <name type="scientific">Choanephora cucurbitarum</name>
    <dbReference type="NCBI Taxonomy" id="101091"/>
    <lineage>
        <taxon>Eukaryota</taxon>
        <taxon>Fungi</taxon>
        <taxon>Fungi incertae sedis</taxon>
        <taxon>Mucoromycota</taxon>
        <taxon>Mucoromycotina</taxon>
        <taxon>Mucoromycetes</taxon>
        <taxon>Mucorales</taxon>
        <taxon>Mucorineae</taxon>
        <taxon>Choanephoraceae</taxon>
        <taxon>Choanephoroideae</taxon>
        <taxon>Choanephora</taxon>
    </lineage>
</organism>
<dbReference type="STRING" id="101091.A0A1C7NEY7"/>
<proteinExistence type="predicted"/>
<dbReference type="SUPFAM" id="SSF55486">
    <property type="entry name" value="Metalloproteases ('zincins'), catalytic domain"/>
    <property type="match status" value="1"/>
</dbReference>
<keyword evidence="2" id="KW-0645">Protease</keyword>
<dbReference type="AlphaFoldDB" id="A0A1C7NEY7"/>
<keyword evidence="5" id="KW-0862">Zinc</keyword>
<reference evidence="9 10" key="1">
    <citation type="submission" date="2016-03" db="EMBL/GenBank/DDBJ databases">
        <title>Choanephora cucurbitarum.</title>
        <authorList>
            <person name="Min B."/>
            <person name="Park H."/>
            <person name="Park J.-H."/>
            <person name="Shin H.-D."/>
            <person name="Choi I.-G."/>
        </authorList>
    </citation>
    <scope>NUCLEOTIDE SEQUENCE [LARGE SCALE GENOMIC DNA]</scope>
    <source>
        <strain evidence="9 10">KUS-F28377</strain>
    </source>
</reference>
<protein>
    <submittedName>
        <fullName evidence="9">Neprilysin-11</fullName>
    </submittedName>
</protein>
<evidence type="ECO:0000256" key="2">
    <source>
        <dbReference type="ARBA" id="ARBA00022670"/>
    </source>
</evidence>
<keyword evidence="3" id="KW-0479">Metal-binding</keyword>
<feature type="domain" description="Peptidase M13 C-terminal" evidence="7">
    <location>
        <begin position="504"/>
        <end position="700"/>
    </location>
</feature>
<comment type="cofactor">
    <cofactor evidence="1">
        <name>Zn(2+)</name>
        <dbReference type="ChEBI" id="CHEBI:29105"/>
    </cofactor>
</comment>
<dbReference type="GO" id="GO:0046872">
    <property type="term" value="F:metal ion binding"/>
    <property type="evidence" value="ECO:0007669"/>
    <property type="project" value="UniProtKB-KW"/>
</dbReference>
<dbReference type="CDD" id="cd08662">
    <property type="entry name" value="M13"/>
    <property type="match status" value="1"/>
</dbReference>
<dbReference type="PANTHER" id="PTHR11733:SF240">
    <property type="entry name" value="GH14155P-RELATED"/>
    <property type="match status" value="1"/>
</dbReference>
<evidence type="ECO:0000256" key="4">
    <source>
        <dbReference type="ARBA" id="ARBA00022801"/>
    </source>
</evidence>
<gene>
    <name evidence="9" type="primary">nep-11</name>
    <name evidence="9" type="ORF">A0J61_04308</name>
</gene>
<dbReference type="PANTHER" id="PTHR11733">
    <property type="entry name" value="ZINC METALLOPROTEASE FAMILY M13 NEPRILYSIN-RELATED"/>
    <property type="match status" value="1"/>
</dbReference>
<keyword evidence="10" id="KW-1185">Reference proteome</keyword>
<accession>A0A1C7NEY7</accession>
<dbReference type="InterPro" id="IPR000718">
    <property type="entry name" value="Peptidase_M13"/>
</dbReference>
<evidence type="ECO:0000256" key="6">
    <source>
        <dbReference type="ARBA" id="ARBA00023049"/>
    </source>
</evidence>
<name>A0A1C7NEY7_9FUNG</name>
<dbReference type="InterPro" id="IPR024079">
    <property type="entry name" value="MetalloPept_cat_dom_sf"/>
</dbReference>
<dbReference type="EMBL" id="LUGH01000208">
    <property type="protein sequence ID" value="OBZ87637.1"/>
    <property type="molecule type" value="Genomic_DNA"/>
</dbReference>
<dbReference type="Gene3D" id="1.10.1380.10">
    <property type="entry name" value="Neutral endopeptidase , domain2"/>
    <property type="match status" value="1"/>
</dbReference>
<evidence type="ECO:0000313" key="9">
    <source>
        <dbReference type="EMBL" id="OBZ87637.1"/>
    </source>
</evidence>
<keyword evidence="6" id="KW-0482">Metalloprotease</keyword>
<dbReference type="Pfam" id="PF05649">
    <property type="entry name" value="Peptidase_M13_N"/>
    <property type="match status" value="1"/>
</dbReference>